<name>A0AAV1UUA5_9STRA</name>
<evidence type="ECO:0000256" key="1">
    <source>
        <dbReference type="SAM" id="Coils"/>
    </source>
</evidence>
<comment type="caution">
    <text evidence="2">The sequence shown here is derived from an EMBL/GenBank/DDBJ whole genome shotgun (WGS) entry which is preliminary data.</text>
</comment>
<dbReference type="AlphaFoldDB" id="A0AAV1UUA5"/>
<dbReference type="InterPro" id="IPR036543">
    <property type="entry name" value="Guanylate-bd_C_sf"/>
</dbReference>
<evidence type="ECO:0000313" key="2">
    <source>
        <dbReference type="EMBL" id="CAK7937856.1"/>
    </source>
</evidence>
<sequence>MEPVRRNVVLVDAFGSLTADGERLLEQELDQERLAIVSFLGPPSTCAVRCKLIAKLLDPDDKLLDSDDKLRDFDDKLRDIDDKLLDSDDKQLDSDDQQLEITGNVGVSSDGDGLVLLASVTCIERDFQVLILSFNVLEIDADFGPLTGAFCALSSLVVSCYDESVSMQCLAPFLPPFQSLFQTLVKDFTTVEVSEILPKMLHIDLSPSHSLAAEEEESLDSVEALASLVRLKRVGVLYPQSIAEMDFDEFCNSYVAVKKLFGLDLTGEMLASLLCKLSVQVSGQDPIDFGTAWDDFVEEKCRDVAKDALRTYEDCVRPCVLEHPPMELNAFKQLHDEIWRLSMDVYCSASKYKSARHRQVRHKLKNDIHTCYETELGVLTEKSREFCEEVRQTLWTELFAHARDSESFPAMLAAIQDFDKQYDERARGPEKASVLRDFYQQEVIQAFQELEVVVTRQLSESRLKGLRLQLEQDFTDKKEALVEHFRKEEAQLRVRVAQDMETMQKMCEAKTARVNIGGSEVKQLRDEVNEMKRQNAELQEKAIVLEHARQDAITQKEVFATTVGDLKDAVHREMANRTELVETLASTVKSAEENEKMLNEKIAELQVELGEKTFRVEGELHDMTQQVRKTSEEKDELQKKLTDIFLKVTALPEALQQHLFSMDNDSRADFADVLATYMSQ</sequence>
<gene>
    <name evidence="2" type="ORF">PM001_LOCUS23006</name>
</gene>
<organism evidence="2 3">
    <name type="scientific">Peronospora matthiolae</name>
    <dbReference type="NCBI Taxonomy" id="2874970"/>
    <lineage>
        <taxon>Eukaryota</taxon>
        <taxon>Sar</taxon>
        <taxon>Stramenopiles</taxon>
        <taxon>Oomycota</taxon>
        <taxon>Peronosporomycetes</taxon>
        <taxon>Peronosporales</taxon>
        <taxon>Peronosporaceae</taxon>
        <taxon>Peronospora</taxon>
    </lineage>
</organism>
<evidence type="ECO:0008006" key="4">
    <source>
        <dbReference type="Google" id="ProtNLM"/>
    </source>
</evidence>
<feature type="coiled-coil region" evidence="1">
    <location>
        <begin position="581"/>
        <end position="640"/>
    </location>
</feature>
<keyword evidence="1" id="KW-0175">Coiled coil</keyword>
<dbReference type="PANTHER" id="PTHR10751">
    <property type="entry name" value="GUANYLATE BINDING PROTEIN"/>
    <property type="match status" value="1"/>
</dbReference>
<protein>
    <recommendedName>
        <fullName evidence="4">Guanylate-binding protein N-terminal domain-containing protein</fullName>
    </recommendedName>
</protein>
<proteinExistence type="predicted"/>
<dbReference type="GO" id="GO:0003924">
    <property type="term" value="F:GTPase activity"/>
    <property type="evidence" value="ECO:0007669"/>
    <property type="project" value="InterPro"/>
</dbReference>
<dbReference type="SUPFAM" id="SSF48340">
    <property type="entry name" value="Interferon-induced guanylate-binding protein 1 (GBP1), C-terminal domain"/>
    <property type="match status" value="1"/>
</dbReference>
<feature type="coiled-coil region" evidence="1">
    <location>
        <begin position="521"/>
        <end position="551"/>
    </location>
</feature>
<dbReference type="Proteomes" id="UP001162060">
    <property type="component" value="Unassembled WGS sequence"/>
</dbReference>
<dbReference type="EMBL" id="CAKLBY020000228">
    <property type="protein sequence ID" value="CAK7937856.1"/>
    <property type="molecule type" value="Genomic_DNA"/>
</dbReference>
<reference evidence="2" key="1">
    <citation type="submission" date="2024-01" db="EMBL/GenBank/DDBJ databases">
        <authorList>
            <person name="Webb A."/>
        </authorList>
    </citation>
    <scope>NUCLEOTIDE SEQUENCE</scope>
    <source>
        <strain evidence="2">Pm1</strain>
    </source>
</reference>
<dbReference type="GO" id="GO:0005525">
    <property type="term" value="F:GTP binding"/>
    <property type="evidence" value="ECO:0007669"/>
    <property type="project" value="InterPro"/>
</dbReference>
<accession>A0AAV1UUA5</accession>
<evidence type="ECO:0000313" key="3">
    <source>
        <dbReference type="Proteomes" id="UP001162060"/>
    </source>
</evidence>